<feature type="compositionally biased region" description="Basic residues" evidence="1">
    <location>
        <begin position="142"/>
        <end position="162"/>
    </location>
</feature>
<feature type="compositionally biased region" description="Basic residues" evidence="1">
    <location>
        <begin position="243"/>
        <end position="254"/>
    </location>
</feature>
<organism evidence="2">
    <name type="scientific">Auxenochlorella protothecoides</name>
    <name type="common">Green microalga</name>
    <name type="synonym">Chlorella protothecoides</name>
    <dbReference type="NCBI Taxonomy" id="3075"/>
    <lineage>
        <taxon>Eukaryota</taxon>
        <taxon>Viridiplantae</taxon>
        <taxon>Chlorophyta</taxon>
        <taxon>core chlorophytes</taxon>
        <taxon>Trebouxiophyceae</taxon>
        <taxon>Chlorellales</taxon>
        <taxon>Chlorellaceae</taxon>
        <taxon>Auxenochlorella</taxon>
    </lineage>
</organism>
<dbReference type="AlphaFoldDB" id="A0A1D2A2F0"/>
<accession>A0A1D2A2F0</accession>
<dbReference type="EMBL" id="GDKF01005529">
    <property type="protein sequence ID" value="JAT73093.1"/>
    <property type="molecule type" value="Transcribed_RNA"/>
</dbReference>
<gene>
    <name evidence="2" type="ORF">g.38830</name>
</gene>
<feature type="region of interest" description="Disordered" evidence="1">
    <location>
        <begin position="136"/>
        <end position="162"/>
    </location>
</feature>
<feature type="compositionally biased region" description="Basic residues" evidence="1">
    <location>
        <begin position="309"/>
        <end position="320"/>
    </location>
</feature>
<evidence type="ECO:0000313" key="2">
    <source>
        <dbReference type="EMBL" id="JAT73093.1"/>
    </source>
</evidence>
<feature type="non-terminal residue" evidence="2">
    <location>
        <position position="1"/>
    </location>
</feature>
<name>A0A1D2A2F0_AUXPR</name>
<evidence type="ECO:0000256" key="1">
    <source>
        <dbReference type="SAM" id="MobiDB-lite"/>
    </source>
</evidence>
<reference evidence="2" key="1">
    <citation type="submission" date="2015-08" db="EMBL/GenBank/DDBJ databases">
        <authorList>
            <person name="Babu N.S."/>
            <person name="Beckwith C.J."/>
            <person name="Beseler K.G."/>
            <person name="Brison A."/>
            <person name="Carone J.V."/>
            <person name="Caskin T.P."/>
            <person name="Diamond M."/>
            <person name="Durham M.E."/>
            <person name="Foxe J.M."/>
            <person name="Go M."/>
            <person name="Henderson B.A."/>
            <person name="Jones I.B."/>
            <person name="McGettigan J.A."/>
            <person name="Micheletti S.J."/>
            <person name="Nasrallah M.E."/>
            <person name="Ortiz D."/>
            <person name="Piller C.R."/>
            <person name="Privatt S.R."/>
            <person name="Schneider S.L."/>
            <person name="Sharp S."/>
            <person name="Smith T.C."/>
            <person name="Stanton J.D."/>
            <person name="Ullery H.E."/>
            <person name="Wilson R.J."/>
            <person name="Serrano M.G."/>
            <person name="Buck G."/>
            <person name="Lee V."/>
            <person name="Wang Y."/>
            <person name="Carvalho R."/>
            <person name="Voegtly L."/>
            <person name="Shi R."/>
            <person name="Duckworth R."/>
            <person name="Johnson A."/>
            <person name="Loviza R."/>
            <person name="Walstead R."/>
            <person name="Shah Z."/>
            <person name="Kiflezghi M."/>
            <person name="Wade K."/>
            <person name="Ball S.L."/>
            <person name="Bradley K.W."/>
            <person name="Asai D.J."/>
            <person name="Bowman C.A."/>
            <person name="Russell D.A."/>
            <person name="Pope W.H."/>
            <person name="Jacobs-Sera D."/>
            <person name="Hendrix R.W."/>
            <person name="Hatfull G.F."/>
        </authorList>
    </citation>
    <scope>NUCLEOTIDE SEQUENCE</scope>
</reference>
<feature type="region of interest" description="Disordered" evidence="1">
    <location>
        <begin position="235"/>
        <end position="351"/>
    </location>
</feature>
<proteinExistence type="predicted"/>
<feature type="compositionally biased region" description="Low complexity" evidence="1">
    <location>
        <begin position="257"/>
        <end position="267"/>
    </location>
</feature>
<sequence length="394" mass="42582">DIKTLKTGGALTPTSTGLGAQAGLGTRRVSHTPFSYPARGRWQASSWGVWKLPGSRCPLSCVPSPPKTLAGDGGRGEAKALAAEEAGEAGAAAAQRRAAPAWALVMHPASLPPQRRRRPHLSLASRLHTARWTLTLAGQRSKPPRTHRRTRPHRHCSRRARRSKRFPAAQALLPHLRRAHVDSTRALLLQQARPTLQHLGLQVAPLLPAPAPLPRCQPLSLPGLAPAPQTQMRHDFVAPSRPLARHRATSRRGQRSCCPSGQQGPGPCRRRPSPSPPVRWSQHSLRTSPGCRRARPQPSRLRTAPWRRASTRRRSRRPWRGHAPSPPGWPPDSLAARARGGSGAAADTRNGVRPAGPCWTQHARAHACLGAGAHTAMRCSASRGFCTLLALAPL</sequence>
<protein>
    <submittedName>
        <fullName evidence="2">Uncharacterized protein</fullName>
    </submittedName>
</protein>